<dbReference type="Gene3D" id="1.20.1540.10">
    <property type="entry name" value="Rhomboid-like"/>
    <property type="match status" value="1"/>
</dbReference>
<evidence type="ECO:0000256" key="1">
    <source>
        <dbReference type="ARBA" id="ARBA00000156"/>
    </source>
</evidence>
<feature type="transmembrane region" description="Helical" evidence="11">
    <location>
        <begin position="282"/>
        <end position="302"/>
    </location>
</feature>
<evidence type="ECO:0000256" key="2">
    <source>
        <dbReference type="ARBA" id="ARBA00004141"/>
    </source>
</evidence>
<comment type="function">
    <text evidence="11">Serine protease involved in intramembrane proteolysis.</text>
</comment>
<evidence type="ECO:0000313" key="13">
    <source>
        <dbReference type="EMBL" id="GAB1227930.1"/>
    </source>
</evidence>
<evidence type="ECO:0000256" key="3">
    <source>
        <dbReference type="ARBA" id="ARBA00009045"/>
    </source>
</evidence>
<dbReference type="Proteomes" id="UP001628156">
    <property type="component" value="Unassembled WGS sequence"/>
</dbReference>
<dbReference type="InterPro" id="IPR022764">
    <property type="entry name" value="Peptidase_S54_rhomboid_dom"/>
</dbReference>
<evidence type="ECO:0000256" key="7">
    <source>
        <dbReference type="ARBA" id="ARBA00022801"/>
    </source>
</evidence>
<feature type="transmembrane region" description="Helical" evidence="11">
    <location>
        <begin position="242"/>
        <end position="261"/>
    </location>
</feature>
<evidence type="ECO:0000256" key="5">
    <source>
        <dbReference type="ARBA" id="ARBA00022670"/>
    </source>
</evidence>
<gene>
    <name evidence="13" type="ORF">ENUP19_0364G0067</name>
</gene>
<keyword evidence="14" id="KW-1185">Reference proteome</keyword>
<evidence type="ECO:0000313" key="14">
    <source>
        <dbReference type="Proteomes" id="UP001628156"/>
    </source>
</evidence>
<feature type="transmembrane region" description="Helical" evidence="11">
    <location>
        <begin position="160"/>
        <end position="178"/>
    </location>
</feature>
<evidence type="ECO:0000259" key="12">
    <source>
        <dbReference type="Pfam" id="PF01694"/>
    </source>
</evidence>
<dbReference type="PANTHER" id="PTHR22936">
    <property type="entry name" value="RHOMBOID-RELATED"/>
    <property type="match status" value="1"/>
</dbReference>
<sequence>MNDNKQEIPLDLEPIIISPSHYYLYGIDGNVQEISNENSVREICFYSYFPCFIQPICRMDNFKRYLYFFISVTFIITAIETIWFFISVLFEHEKDSFILIPTTNSIKIVGGKNLSLIKCEYQYFRLVLPIFLQNNILQLIVTIIIQLKFGIIVERILGSSWYFIMYIICGTMSLFGSYLFAYELPFIGCSSSLIGIITIWILQMIIQKEKYHPIVWVQLFVSAIFSIFVIIGSCLFTPFDNGISFIFSIGTGILCGLTYFGDNFKSCLTNLFFKWANRLLPIILYFSLLTLTIFAICFVLPVSCHSTKTVS</sequence>
<accession>A0ABQ0DYK4</accession>
<comment type="catalytic activity">
    <reaction evidence="1 11">
        <text>Cleaves type-1 transmembrane domains using a catalytic dyad composed of serine and histidine that are contributed by different transmembrane domains.</text>
        <dbReference type="EC" id="3.4.21.105"/>
    </reaction>
</comment>
<evidence type="ECO:0000256" key="8">
    <source>
        <dbReference type="ARBA" id="ARBA00022825"/>
    </source>
</evidence>
<comment type="caution">
    <text evidence="11">Lacks conserved residue(s) required for the propagation of feature annotation.</text>
</comment>
<evidence type="ECO:0000256" key="10">
    <source>
        <dbReference type="ARBA" id="ARBA00023136"/>
    </source>
</evidence>
<dbReference type="SUPFAM" id="SSF144091">
    <property type="entry name" value="Rhomboid-like"/>
    <property type="match status" value="1"/>
</dbReference>
<evidence type="ECO:0000256" key="4">
    <source>
        <dbReference type="ARBA" id="ARBA00013039"/>
    </source>
</evidence>
<feature type="domain" description="Peptidase S54 rhomboid" evidence="12">
    <location>
        <begin position="122"/>
        <end position="258"/>
    </location>
</feature>
<evidence type="ECO:0000256" key="6">
    <source>
        <dbReference type="ARBA" id="ARBA00022692"/>
    </source>
</evidence>
<comment type="similarity">
    <text evidence="3 11">Belongs to the peptidase S54 family.</text>
</comment>
<comment type="subcellular location">
    <subcellularLocation>
        <location evidence="2 11">Membrane</location>
        <topology evidence="2 11">Multi-pass membrane protein</topology>
    </subcellularLocation>
</comment>
<dbReference type="InterPro" id="IPR002610">
    <property type="entry name" value="Peptidase_S54_rhomboid-like"/>
</dbReference>
<proteinExistence type="inferred from homology"/>
<dbReference type="PANTHER" id="PTHR22936:SF69">
    <property type="entry name" value="RHOMBOID-LIKE PROTEIN"/>
    <property type="match status" value="1"/>
</dbReference>
<name>A0ABQ0DYK4_9EUKA</name>
<keyword evidence="8 11" id="KW-0720">Serine protease</keyword>
<keyword evidence="9 11" id="KW-1133">Transmembrane helix</keyword>
<dbReference type="EC" id="3.4.21.105" evidence="4"/>
<keyword evidence="7 11" id="KW-0378">Hydrolase</keyword>
<feature type="transmembrane region" description="Helical" evidence="11">
    <location>
        <begin position="214"/>
        <end position="236"/>
    </location>
</feature>
<dbReference type="Pfam" id="PF01694">
    <property type="entry name" value="Rhomboid"/>
    <property type="match status" value="1"/>
</dbReference>
<organism evidence="13 14">
    <name type="scientific">Entamoeba nuttalli</name>
    <dbReference type="NCBI Taxonomy" id="412467"/>
    <lineage>
        <taxon>Eukaryota</taxon>
        <taxon>Amoebozoa</taxon>
        <taxon>Evosea</taxon>
        <taxon>Archamoebae</taxon>
        <taxon>Mastigamoebida</taxon>
        <taxon>Entamoebidae</taxon>
        <taxon>Entamoeba</taxon>
    </lineage>
</organism>
<reference evidence="13 14" key="1">
    <citation type="journal article" date="2019" name="PLoS Negl. Trop. Dis.">
        <title>Whole genome sequencing of Entamoeba nuttalli reveals mammalian host-related molecular signatures and a novel octapeptide-repeat surface protein.</title>
        <authorList>
            <person name="Tanaka M."/>
            <person name="Makiuchi T."/>
            <person name="Komiyama T."/>
            <person name="Shiina T."/>
            <person name="Osaki K."/>
            <person name="Tachibana H."/>
        </authorList>
    </citation>
    <scope>NUCLEOTIDE SEQUENCE [LARGE SCALE GENOMIC DNA]</scope>
    <source>
        <strain evidence="13 14">P19-061405</strain>
    </source>
</reference>
<feature type="transmembrane region" description="Helical" evidence="11">
    <location>
        <begin position="184"/>
        <end position="202"/>
    </location>
</feature>
<evidence type="ECO:0000256" key="9">
    <source>
        <dbReference type="ARBA" id="ARBA00022989"/>
    </source>
</evidence>
<dbReference type="EMBL" id="BAAFRS010000364">
    <property type="protein sequence ID" value="GAB1227930.1"/>
    <property type="molecule type" value="Genomic_DNA"/>
</dbReference>
<protein>
    <recommendedName>
        <fullName evidence="4">rhomboid protease</fullName>
        <ecNumber evidence="4">3.4.21.105</ecNumber>
    </recommendedName>
</protein>
<feature type="transmembrane region" description="Helical" evidence="11">
    <location>
        <begin position="65"/>
        <end position="86"/>
    </location>
</feature>
<keyword evidence="5 11" id="KW-0645">Protease</keyword>
<dbReference type="InterPro" id="IPR035952">
    <property type="entry name" value="Rhomboid-like_sf"/>
</dbReference>
<evidence type="ECO:0000256" key="11">
    <source>
        <dbReference type="RuleBase" id="RU362115"/>
    </source>
</evidence>
<keyword evidence="10 11" id="KW-0472">Membrane</keyword>
<keyword evidence="6 11" id="KW-0812">Transmembrane</keyword>
<comment type="caution">
    <text evidence="13">The sequence shown here is derived from an EMBL/GenBank/DDBJ whole genome shotgun (WGS) entry which is preliminary data.</text>
</comment>